<evidence type="ECO:0000256" key="1">
    <source>
        <dbReference type="SAM" id="MobiDB-lite"/>
    </source>
</evidence>
<feature type="region of interest" description="Disordered" evidence="1">
    <location>
        <begin position="67"/>
        <end position="88"/>
    </location>
</feature>
<evidence type="ECO:0000313" key="2">
    <source>
        <dbReference type="EMBL" id="NML12371.1"/>
    </source>
</evidence>
<keyword evidence="3" id="KW-1185">Reference proteome</keyword>
<name>A0A7X9ZV79_9SPHN</name>
<sequence>MLRLTARERLAELETRQRKSSNEIDAARISVQLRYAAVVQDLSVETRTERELRELRQLSIQRGGAAAIAALKPPLPPKMPGKKSKPPR</sequence>
<dbReference type="RefSeq" id="WP_169574774.1">
    <property type="nucleotide sequence ID" value="NZ_JABBFV010000020.1"/>
</dbReference>
<organism evidence="2 3">
    <name type="scientific">Sphingobium psychrophilum</name>
    <dbReference type="NCBI Taxonomy" id="2728834"/>
    <lineage>
        <taxon>Bacteria</taxon>
        <taxon>Pseudomonadati</taxon>
        <taxon>Pseudomonadota</taxon>
        <taxon>Alphaproteobacteria</taxon>
        <taxon>Sphingomonadales</taxon>
        <taxon>Sphingomonadaceae</taxon>
        <taxon>Sphingobium</taxon>
    </lineage>
</organism>
<gene>
    <name evidence="2" type="ORF">HHL08_19905</name>
</gene>
<reference evidence="2 3" key="1">
    <citation type="submission" date="2020-04" db="EMBL/GenBank/DDBJ databases">
        <title>Sphingobium sp. AR-3-1 isolated from Arctic soil.</title>
        <authorList>
            <person name="Dahal R.H."/>
            <person name="Chaudhary D.K."/>
        </authorList>
    </citation>
    <scope>NUCLEOTIDE SEQUENCE [LARGE SCALE GENOMIC DNA]</scope>
    <source>
        <strain evidence="2 3">AR-3-1</strain>
    </source>
</reference>
<dbReference type="Proteomes" id="UP000519023">
    <property type="component" value="Unassembled WGS sequence"/>
</dbReference>
<proteinExistence type="predicted"/>
<protein>
    <submittedName>
        <fullName evidence="2">Uncharacterized protein</fullName>
    </submittedName>
</protein>
<comment type="caution">
    <text evidence="2">The sequence shown here is derived from an EMBL/GenBank/DDBJ whole genome shotgun (WGS) entry which is preliminary data.</text>
</comment>
<dbReference type="AlphaFoldDB" id="A0A7X9ZV79"/>
<dbReference type="EMBL" id="JABBFV010000020">
    <property type="protein sequence ID" value="NML12371.1"/>
    <property type="molecule type" value="Genomic_DNA"/>
</dbReference>
<evidence type="ECO:0000313" key="3">
    <source>
        <dbReference type="Proteomes" id="UP000519023"/>
    </source>
</evidence>
<accession>A0A7X9ZV79</accession>